<dbReference type="SUPFAM" id="SSF48013">
    <property type="entry name" value="NusB-like"/>
    <property type="match status" value="1"/>
</dbReference>
<evidence type="ECO:0000256" key="5">
    <source>
        <dbReference type="ARBA" id="ARBA00023163"/>
    </source>
</evidence>
<accession>A0A1F6GF84</accession>
<evidence type="ECO:0000256" key="4">
    <source>
        <dbReference type="ARBA" id="ARBA00023015"/>
    </source>
</evidence>
<dbReference type="PANTHER" id="PTHR11078:SF3">
    <property type="entry name" value="ANTITERMINATION NUSB DOMAIN-CONTAINING PROTEIN"/>
    <property type="match status" value="1"/>
</dbReference>
<evidence type="ECO:0000256" key="2">
    <source>
        <dbReference type="ARBA" id="ARBA00022814"/>
    </source>
</evidence>
<dbReference type="STRING" id="1817772.A2527_04140"/>
<keyword evidence="3" id="KW-0694">RNA-binding</keyword>
<organism evidence="7 8">
    <name type="scientific">Candidatus Lambdaproteobacteria bacterium RIFOXYD2_FULL_50_16</name>
    <dbReference type="NCBI Taxonomy" id="1817772"/>
    <lineage>
        <taxon>Bacteria</taxon>
        <taxon>Pseudomonadati</taxon>
        <taxon>Pseudomonadota</taxon>
        <taxon>Candidatus Lambdaproteobacteria</taxon>
    </lineage>
</organism>
<dbReference type="GO" id="GO:0003723">
    <property type="term" value="F:RNA binding"/>
    <property type="evidence" value="ECO:0007669"/>
    <property type="project" value="UniProtKB-KW"/>
</dbReference>
<feature type="domain" description="NusB/RsmB/TIM44" evidence="6">
    <location>
        <begin position="29"/>
        <end position="131"/>
    </location>
</feature>
<name>A0A1F6GF84_9PROT</name>
<dbReference type="Proteomes" id="UP000178449">
    <property type="component" value="Unassembled WGS sequence"/>
</dbReference>
<evidence type="ECO:0000256" key="1">
    <source>
        <dbReference type="ARBA" id="ARBA00005952"/>
    </source>
</evidence>
<comment type="caution">
    <text evidence="7">The sequence shown here is derived from an EMBL/GenBank/DDBJ whole genome shotgun (WGS) entry which is preliminary data.</text>
</comment>
<evidence type="ECO:0000313" key="7">
    <source>
        <dbReference type="EMBL" id="OGG96752.1"/>
    </source>
</evidence>
<dbReference type="NCBIfam" id="TIGR01951">
    <property type="entry name" value="nusB"/>
    <property type="match status" value="1"/>
</dbReference>
<evidence type="ECO:0000313" key="8">
    <source>
        <dbReference type="Proteomes" id="UP000178449"/>
    </source>
</evidence>
<dbReference type="InterPro" id="IPR006027">
    <property type="entry name" value="NusB_RsmB_TIM44"/>
</dbReference>
<reference evidence="7 8" key="1">
    <citation type="journal article" date="2016" name="Nat. Commun.">
        <title>Thousands of microbial genomes shed light on interconnected biogeochemical processes in an aquifer system.</title>
        <authorList>
            <person name="Anantharaman K."/>
            <person name="Brown C.T."/>
            <person name="Hug L.A."/>
            <person name="Sharon I."/>
            <person name="Castelle C.J."/>
            <person name="Probst A.J."/>
            <person name="Thomas B.C."/>
            <person name="Singh A."/>
            <person name="Wilkins M.J."/>
            <person name="Karaoz U."/>
            <person name="Brodie E.L."/>
            <person name="Williams K.H."/>
            <person name="Hubbard S.S."/>
            <person name="Banfield J.F."/>
        </authorList>
    </citation>
    <scope>NUCLEOTIDE SEQUENCE [LARGE SCALE GENOMIC DNA]</scope>
</reference>
<dbReference type="GO" id="GO:0005829">
    <property type="term" value="C:cytosol"/>
    <property type="evidence" value="ECO:0007669"/>
    <property type="project" value="TreeGrafter"/>
</dbReference>
<keyword evidence="2" id="KW-0889">Transcription antitermination</keyword>
<gene>
    <name evidence="7" type="ORF">A2527_04140</name>
</gene>
<dbReference type="GO" id="GO:0031564">
    <property type="term" value="P:transcription antitermination"/>
    <property type="evidence" value="ECO:0007669"/>
    <property type="project" value="UniProtKB-KW"/>
</dbReference>
<dbReference type="GO" id="GO:0006353">
    <property type="term" value="P:DNA-templated transcription termination"/>
    <property type="evidence" value="ECO:0007669"/>
    <property type="project" value="InterPro"/>
</dbReference>
<sequence length="140" mass="15515">MSYNERREARVLAYSCQYMRQKMSLTAPAEALLLAQAPLKPKNRVFAGKLLAAIAQNQEQIDGLIRKHSKNWRLDRMALTLTALLRTAIAEMIIDPQIDRAVVLDEAIEICKAYVGAESSSLANGILHAVTQELAIKPAN</sequence>
<keyword evidence="5" id="KW-0804">Transcription</keyword>
<comment type="similarity">
    <text evidence="1">Belongs to the NusB family.</text>
</comment>
<dbReference type="EMBL" id="MFNE01000010">
    <property type="protein sequence ID" value="OGG96752.1"/>
    <property type="molecule type" value="Genomic_DNA"/>
</dbReference>
<proteinExistence type="inferred from homology"/>
<protein>
    <submittedName>
        <fullName evidence="7">Transcription antitermination factor NusB</fullName>
    </submittedName>
</protein>
<dbReference type="PANTHER" id="PTHR11078">
    <property type="entry name" value="N UTILIZATION SUBSTANCE PROTEIN B-RELATED"/>
    <property type="match status" value="1"/>
</dbReference>
<dbReference type="Pfam" id="PF01029">
    <property type="entry name" value="NusB"/>
    <property type="match status" value="1"/>
</dbReference>
<dbReference type="InterPro" id="IPR035926">
    <property type="entry name" value="NusB-like_sf"/>
</dbReference>
<dbReference type="Gene3D" id="1.10.940.10">
    <property type="entry name" value="NusB-like"/>
    <property type="match status" value="1"/>
</dbReference>
<evidence type="ECO:0000259" key="6">
    <source>
        <dbReference type="Pfam" id="PF01029"/>
    </source>
</evidence>
<dbReference type="InterPro" id="IPR011605">
    <property type="entry name" value="NusB_fam"/>
</dbReference>
<dbReference type="AlphaFoldDB" id="A0A1F6GF84"/>
<keyword evidence="4" id="KW-0805">Transcription regulation</keyword>
<evidence type="ECO:0000256" key="3">
    <source>
        <dbReference type="ARBA" id="ARBA00022884"/>
    </source>
</evidence>